<dbReference type="NCBIfam" id="TIGR00654">
    <property type="entry name" value="PhzF_family"/>
    <property type="match status" value="1"/>
</dbReference>
<dbReference type="Pfam" id="PF02567">
    <property type="entry name" value="PhzC-PhzF"/>
    <property type="match status" value="1"/>
</dbReference>
<dbReference type="GO" id="GO:0005737">
    <property type="term" value="C:cytoplasm"/>
    <property type="evidence" value="ECO:0007669"/>
    <property type="project" value="TreeGrafter"/>
</dbReference>
<dbReference type="PANTHER" id="PTHR13774:SF17">
    <property type="entry name" value="PHENAZINE BIOSYNTHESIS-LIKE DOMAIN-CONTAINING PROTEIN"/>
    <property type="match status" value="1"/>
</dbReference>
<comment type="similarity">
    <text evidence="1">Belongs to the PhzF family.</text>
</comment>
<gene>
    <name evidence="3" type="ORF">CP911_11515</name>
</gene>
<sequence length="266" mass="29133">MKNNSQQRIRFYQVDAFSKGPFTGNPAAVCLLEAWPEDSVLQRIATENNLSETAFVVRQPDGFGLRWFTPAVEVDLCGHATLAAASVLLNQQARERVRFFTRSGALDVTLHDGKYTLDFPLVVPSPIAAPQGLFKALGLAEDAGETWQASDIIVVIDDEALLDALKPDFNALNAFNTRGVVVTSASRTFDFRSRWFGPQVGVNEDPVTGSAHTFLAPLWSEKLAKKTLHAQQGGNRKGELFCHIKDNGRVELSGEACLVIEGTFIL</sequence>
<name>A0A2A5MKU7_9ENTR</name>
<evidence type="ECO:0000256" key="2">
    <source>
        <dbReference type="ARBA" id="ARBA00023235"/>
    </source>
</evidence>
<proteinExistence type="inferred from homology"/>
<dbReference type="AlphaFoldDB" id="A0A2A5MKU7"/>
<comment type="caution">
    <text evidence="3">The sequence shown here is derived from an EMBL/GenBank/DDBJ whole genome shotgun (WGS) entry which is preliminary data.</text>
</comment>
<evidence type="ECO:0000313" key="4">
    <source>
        <dbReference type="Proteomes" id="UP000217648"/>
    </source>
</evidence>
<protein>
    <submittedName>
        <fullName evidence="3">PhzF family phenazine biosynthesis protein</fullName>
    </submittedName>
</protein>
<dbReference type="PANTHER" id="PTHR13774">
    <property type="entry name" value="PHENAZINE BIOSYNTHESIS PROTEIN"/>
    <property type="match status" value="1"/>
</dbReference>
<dbReference type="GO" id="GO:0016853">
    <property type="term" value="F:isomerase activity"/>
    <property type="evidence" value="ECO:0007669"/>
    <property type="project" value="UniProtKB-KW"/>
</dbReference>
<evidence type="ECO:0000256" key="1">
    <source>
        <dbReference type="ARBA" id="ARBA00008270"/>
    </source>
</evidence>
<keyword evidence="2" id="KW-0413">Isomerase</keyword>
<dbReference type="Proteomes" id="UP000217648">
    <property type="component" value="Unassembled WGS sequence"/>
</dbReference>
<dbReference type="Gene3D" id="3.10.310.10">
    <property type="entry name" value="Diaminopimelate Epimerase, Chain A, domain 1"/>
    <property type="match status" value="2"/>
</dbReference>
<organism evidence="3 4">
    <name type="scientific">Klebsiella quasipneumoniae</name>
    <dbReference type="NCBI Taxonomy" id="1463165"/>
    <lineage>
        <taxon>Bacteria</taxon>
        <taxon>Pseudomonadati</taxon>
        <taxon>Pseudomonadota</taxon>
        <taxon>Gammaproteobacteria</taxon>
        <taxon>Enterobacterales</taxon>
        <taxon>Enterobacteriaceae</taxon>
        <taxon>Klebsiella/Raoultella group</taxon>
        <taxon>Klebsiella</taxon>
        <taxon>Klebsiella pneumoniae complex</taxon>
    </lineage>
</organism>
<reference evidence="3 4" key="1">
    <citation type="submission" date="2017-09" db="EMBL/GenBank/DDBJ databases">
        <title>Mdr eskape-Ghana.</title>
        <authorList>
            <person name="Agyepong N."/>
            <person name="Janice J."/>
            <person name="Samuelsen O."/>
            <person name="Owusu-Ofori A."/>
            <person name="Sundsfjord A."/>
            <person name="Essack S."/>
            <person name="Pedersen T."/>
        </authorList>
    </citation>
    <scope>NUCLEOTIDE SEQUENCE [LARGE SCALE GENOMIC DNA]</scope>
    <source>
        <strain evidence="3 4">46</strain>
    </source>
</reference>
<dbReference type="SUPFAM" id="SSF54506">
    <property type="entry name" value="Diaminopimelate epimerase-like"/>
    <property type="match status" value="1"/>
</dbReference>
<evidence type="ECO:0000313" key="3">
    <source>
        <dbReference type="EMBL" id="PCM61541.1"/>
    </source>
</evidence>
<dbReference type="PIRSF" id="PIRSF016184">
    <property type="entry name" value="PhzC_PhzF"/>
    <property type="match status" value="1"/>
</dbReference>
<dbReference type="STRING" id="1463164.KQS06HV_50396"/>
<accession>A0A2A5MKU7</accession>
<dbReference type="RefSeq" id="WP_080935923.1">
    <property type="nucleotide sequence ID" value="NZ_BILL01000001.1"/>
</dbReference>
<dbReference type="EMBL" id="NXHG01000005">
    <property type="protein sequence ID" value="PCM61541.1"/>
    <property type="molecule type" value="Genomic_DNA"/>
</dbReference>
<dbReference type="InterPro" id="IPR003719">
    <property type="entry name" value="Phenazine_PhzF-like"/>
</dbReference>